<dbReference type="AlphaFoldDB" id="A0A1M4YWK7"/>
<dbReference type="EMBL" id="FQVK01000017">
    <property type="protein sequence ID" value="SHF09892.1"/>
    <property type="molecule type" value="Genomic_DNA"/>
</dbReference>
<evidence type="ECO:0000313" key="2">
    <source>
        <dbReference type="EMBL" id="SHF09892.1"/>
    </source>
</evidence>
<keyword evidence="3" id="KW-1185">Reference proteome</keyword>
<sequence>TRRDQSRSRHNRAGNPPTKRLETVQTNRTTSNCRYFCHEYDQKAFDPDYPTKPLEFFEPLLRRILNRGEGHMELNETSDG</sequence>
<evidence type="ECO:0000313" key="3">
    <source>
        <dbReference type="Proteomes" id="UP000325134"/>
    </source>
</evidence>
<evidence type="ECO:0000256" key="1">
    <source>
        <dbReference type="SAM" id="MobiDB-lite"/>
    </source>
</evidence>
<accession>A0A1M4YWK7</accession>
<dbReference type="Proteomes" id="UP000325134">
    <property type="component" value="Unassembled WGS sequence"/>
</dbReference>
<proteinExistence type="predicted"/>
<protein>
    <submittedName>
        <fullName evidence="2">Uncharacterized protein</fullName>
    </submittedName>
</protein>
<feature type="non-terminal residue" evidence="2">
    <location>
        <position position="1"/>
    </location>
</feature>
<reference evidence="2 3" key="1">
    <citation type="submission" date="2016-11" db="EMBL/GenBank/DDBJ databases">
        <authorList>
            <person name="Varghese N."/>
            <person name="Submissions S."/>
        </authorList>
    </citation>
    <scope>NUCLEOTIDE SEQUENCE [LARGE SCALE GENOMIC DNA]</scope>
    <source>
        <strain evidence="2 3">DSM 29341</strain>
    </source>
</reference>
<feature type="region of interest" description="Disordered" evidence="1">
    <location>
        <begin position="1"/>
        <end position="21"/>
    </location>
</feature>
<name>A0A1M4YWK7_9RHOB</name>
<gene>
    <name evidence="2" type="ORF">SAMN05444279_1171</name>
</gene>
<organism evidence="2 3">
    <name type="scientific">Ruegeria intermedia</name>
    <dbReference type="NCBI Taxonomy" id="996115"/>
    <lineage>
        <taxon>Bacteria</taxon>
        <taxon>Pseudomonadati</taxon>
        <taxon>Pseudomonadota</taxon>
        <taxon>Alphaproteobacteria</taxon>
        <taxon>Rhodobacterales</taxon>
        <taxon>Roseobacteraceae</taxon>
        <taxon>Ruegeria</taxon>
    </lineage>
</organism>